<dbReference type="EMBL" id="JPKZ01003252">
    <property type="protein sequence ID" value="KHN72433.1"/>
    <property type="molecule type" value="Genomic_DNA"/>
</dbReference>
<organism evidence="2 3">
    <name type="scientific">Toxocara canis</name>
    <name type="common">Canine roundworm</name>
    <dbReference type="NCBI Taxonomy" id="6265"/>
    <lineage>
        <taxon>Eukaryota</taxon>
        <taxon>Metazoa</taxon>
        <taxon>Ecdysozoa</taxon>
        <taxon>Nematoda</taxon>
        <taxon>Chromadorea</taxon>
        <taxon>Rhabditida</taxon>
        <taxon>Spirurina</taxon>
        <taxon>Ascaridomorpha</taxon>
        <taxon>Ascaridoidea</taxon>
        <taxon>Toxocaridae</taxon>
        <taxon>Toxocara</taxon>
    </lineage>
</organism>
<feature type="compositionally biased region" description="Low complexity" evidence="1">
    <location>
        <begin position="275"/>
        <end position="285"/>
    </location>
</feature>
<dbReference type="OrthoDB" id="5871770at2759"/>
<protein>
    <submittedName>
        <fullName evidence="2">Protein lin-14</fullName>
    </submittedName>
</protein>
<name>A0A0B2USQ9_TOXCA</name>
<proteinExistence type="predicted"/>
<accession>A0A0B2USQ9</accession>
<feature type="compositionally biased region" description="Polar residues" evidence="1">
    <location>
        <begin position="163"/>
        <end position="183"/>
    </location>
</feature>
<feature type="compositionally biased region" description="Low complexity" evidence="1">
    <location>
        <begin position="194"/>
        <end position="204"/>
    </location>
</feature>
<evidence type="ECO:0000313" key="3">
    <source>
        <dbReference type="Proteomes" id="UP000031036"/>
    </source>
</evidence>
<feature type="compositionally biased region" description="Basic and acidic residues" evidence="1">
    <location>
        <begin position="261"/>
        <end position="270"/>
    </location>
</feature>
<sequence length="539" mass="59368">MLHLLALEQAGASRWRMKEEPAAVFAGPATASAVPSDKHSLQAPQLPLTPSTVCQGCIEIKKEVQEMKQRFERNIQALMYQVCAVNGSESRAPSLSNAAVSLPRKRAAAPECPVAVRPIPTCAVPSPFVHWNPWLFSSVVQPSSPTVPLLSLSDSLQVDSSKRWSSPSSVESVQKADSSNGESSHVDPVGLEGSESSSISSAASTRIMVASPERTTPATISSKLDSLSALNPLFFHQHLVQQLVINSQNAAQQSTQHLRQVHEAAQQEHKPRTHLQQQQQLAASSVEKAVPTTFTPHLEALPSQNQFAHQQLVQQLFSNAHTAQPPSLLHQQQQTLPTISSERKKPVSDDYVKLIRQKGISKSSISSIKIPVPQAFACDPDFVPASEEQIVQQFHQNRRCDDDVRKAMTFLSKMLAEKRVFGTKLMAQTTVAGPNHSTYKNLPEEGIHYIAYVCRNVMLHRIPNEDEFWEVFRDVTRKLAARCRRVRHSKKTRCEGREATIHIRDCPSERANVATESLKTVDTSHIGASFTSGISVAAP</sequence>
<dbReference type="AlphaFoldDB" id="A0A0B2USQ9"/>
<dbReference type="Proteomes" id="UP000031036">
    <property type="component" value="Unassembled WGS sequence"/>
</dbReference>
<dbReference type="STRING" id="6265.A0A0B2USQ9"/>
<feature type="region of interest" description="Disordered" evidence="1">
    <location>
        <begin position="160"/>
        <end position="204"/>
    </location>
</feature>
<feature type="region of interest" description="Disordered" evidence="1">
    <location>
        <begin position="323"/>
        <end position="344"/>
    </location>
</feature>
<comment type="caution">
    <text evidence="2">The sequence shown here is derived from an EMBL/GenBank/DDBJ whole genome shotgun (WGS) entry which is preliminary data.</text>
</comment>
<feature type="compositionally biased region" description="Polar residues" evidence="1">
    <location>
        <begin position="323"/>
        <end position="340"/>
    </location>
</feature>
<dbReference type="OMA" id="LAGRNQQ"/>
<keyword evidence="3" id="KW-1185">Reference proteome</keyword>
<reference evidence="2 3" key="1">
    <citation type="submission" date="2014-11" db="EMBL/GenBank/DDBJ databases">
        <title>Genetic blueprint of the zoonotic pathogen Toxocara canis.</title>
        <authorList>
            <person name="Zhu X.-Q."/>
            <person name="Korhonen P.K."/>
            <person name="Cai H."/>
            <person name="Young N.D."/>
            <person name="Nejsum P."/>
            <person name="von Samson-Himmelstjerna G."/>
            <person name="Boag P.R."/>
            <person name="Tan P."/>
            <person name="Li Q."/>
            <person name="Min J."/>
            <person name="Yang Y."/>
            <person name="Wang X."/>
            <person name="Fang X."/>
            <person name="Hall R.S."/>
            <person name="Hofmann A."/>
            <person name="Sternberg P.W."/>
            <person name="Jex A.R."/>
            <person name="Gasser R.B."/>
        </authorList>
    </citation>
    <scope>NUCLEOTIDE SEQUENCE [LARGE SCALE GENOMIC DNA]</scope>
    <source>
        <strain evidence="2">PN_DK_2014</strain>
    </source>
</reference>
<gene>
    <name evidence="2" type="primary">lin-14</name>
    <name evidence="2" type="ORF">Tcan_12839</name>
</gene>
<evidence type="ECO:0000256" key="1">
    <source>
        <dbReference type="SAM" id="MobiDB-lite"/>
    </source>
</evidence>
<evidence type="ECO:0000313" key="2">
    <source>
        <dbReference type="EMBL" id="KHN72433.1"/>
    </source>
</evidence>
<feature type="region of interest" description="Disordered" evidence="1">
    <location>
        <begin position="261"/>
        <end position="287"/>
    </location>
</feature>